<reference evidence="3" key="3">
    <citation type="submission" date="2019-12" db="UniProtKB">
        <authorList>
            <consortium name="WormBaseParasite"/>
        </authorList>
    </citation>
    <scope>IDENTIFICATION</scope>
</reference>
<dbReference type="InterPro" id="IPR041496">
    <property type="entry name" value="YitH/HolE_GNAT"/>
</dbReference>
<name>A0A5S6QPT2_TRIMR</name>
<accession>A0A5S6QPT2</accession>
<evidence type="ECO:0000313" key="3">
    <source>
        <dbReference type="WBParaSite" id="TMUE_2000009346.1"/>
    </source>
</evidence>
<dbReference type="WBParaSite" id="TMUE_2000009346.3">
    <property type="protein sequence ID" value="TMUE_2000009346.3"/>
    <property type="gene ID" value="WBGene00286091"/>
</dbReference>
<dbReference type="InterPro" id="IPR016181">
    <property type="entry name" value="Acyl_CoA_acyltransferase"/>
</dbReference>
<evidence type="ECO:0000313" key="2">
    <source>
        <dbReference type="Proteomes" id="UP000046395"/>
    </source>
</evidence>
<dbReference type="InterPro" id="IPR052729">
    <property type="entry name" value="Acyl/Acetyltrans_Enzymes"/>
</dbReference>
<dbReference type="AlphaFoldDB" id="A0A5S6QPT2"/>
<dbReference type="Pfam" id="PF18014">
    <property type="entry name" value="Acetyltransf_18"/>
    <property type="match status" value="1"/>
</dbReference>
<evidence type="ECO:0000259" key="1">
    <source>
        <dbReference type="Pfam" id="PF18014"/>
    </source>
</evidence>
<dbReference type="Gene3D" id="3.40.630.90">
    <property type="match status" value="1"/>
</dbReference>
<protein>
    <submittedName>
        <fullName evidence="3 4">Acetyltransf_18 domain-containing protein</fullName>
    </submittedName>
</protein>
<reference evidence="2" key="1">
    <citation type="submission" date="2013-11" db="EMBL/GenBank/DDBJ databases">
        <authorList>
            <person name="Aslett M."/>
        </authorList>
    </citation>
    <scope>NUCLEOTIDE SEQUENCE [LARGE SCALE GENOMIC DNA]</scope>
    <source>
        <strain evidence="2">Edinburgh</strain>
    </source>
</reference>
<dbReference type="PANTHER" id="PTHR47237:SF1">
    <property type="entry name" value="SLL0310 PROTEIN"/>
    <property type="match status" value="1"/>
</dbReference>
<dbReference type="STRING" id="70415.A0A5S6QPT2"/>
<dbReference type="PANTHER" id="PTHR47237">
    <property type="entry name" value="SLL0310 PROTEIN"/>
    <property type="match status" value="1"/>
</dbReference>
<sequence>MIIYIDQFRVRPCTASEGDLLTLEELTNSVYFDIGICDWKVYLETATNTIFLIEDRDSTRAVGLISYNMVSSEFRWQHLGILLPEFRRNKLFERVLSLLPAEESCGGNRNQIMLNYYSNQHVRMSHKQLGFYGHLNPQSSPMQPPNGISIRIFTRSLDPATLGEILTYDAGLYEALNSCRRGRFTEAWLQGAGFIAAAVALDGNEPQPVRGYGVVRMCAERASCRFTPVYADTNHIAECLLSALASVTPTSLKVYIEFPAHCLPSLRFCLTAGLQLCYCNIRVYENFKSNLPLKKLFADNDFWPL</sequence>
<organism evidence="2 3">
    <name type="scientific">Trichuris muris</name>
    <name type="common">Mouse whipworm</name>
    <dbReference type="NCBI Taxonomy" id="70415"/>
    <lineage>
        <taxon>Eukaryota</taxon>
        <taxon>Metazoa</taxon>
        <taxon>Ecdysozoa</taxon>
        <taxon>Nematoda</taxon>
        <taxon>Enoplea</taxon>
        <taxon>Dorylaimia</taxon>
        <taxon>Trichinellida</taxon>
        <taxon>Trichuridae</taxon>
        <taxon>Trichuris</taxon>
    </lineage>
</organism>
<reference evidence="2" key="2">
    <citation type="submission" date="2014-03" db="EMBL/GenBank/DDBJ databases">
        <title>The whipworm genome and dual-species transcriptomics of an intimate host-pathogen interaction.</title>
        <authorList>
            <person name="Foth B.J."/>
            <person name="Tsai I.J."/>
            <person name="Reid A.J."/>
            <person name="Bancroft A.J."/>
            <person name="Nichol S."/>
            <person name="Tracey A."/>
            <person name="Holroyd N."/>
            <person name="Cotton J.A."/>
            <person name="Stanley E.J."/>
            <person name="Zarowiecki M."/>
            <person name="Liu J.Z."/>
            <person name="Huckvale T."/>
            <person name="Cooper P.J."/>
            <person name="Grencis R.K."/>
            <person name="Berriman M."/>
        </authorList>
    </citation>
    <scope>NUCLEOTIDE SEQUENCE [LARGE SCALE GENOMIC DNA]</scope>
    <source>
        <strain evidence="2">Edinburgh</strain>
    </source>
</reference>
<proteinExistence type="predicted"/>
<feature type="domain" description="YitH/HolE acetyltransferase (GNAT)" evidence="1">
    <location>
        <begin position="177"/>
        <end position="261"/>
    </location>
</feature>
<dbReference type="WBParaSite" id="TMUE_2000009346.1">
    <property type="protein sequence ID" value="TMUE_2000009346.1"/>
    <property type="gene ID" value="WBGene00286091"/>
</dbReference>
<evidence type="ECO:0000313" key="4">
    <source>
        <dbReference type="WBParaSite" id="TMUE_2000009346.2"/>
    </source>
</evidence>
<keyword evidence="2" id="KW-1185">Reference proteome</keyword>
<dbReference type="WBParaSite" id="TMUE_2000009346.2">
    <property type="protein sequence ID" value="TMUE_2000009346.2"/>
    <property type="gene ID" value="WBGene00286091"/>
</dbReference>
<dbReference type="SUPFAM" id="SSF55729">
    <property type="entry name" value="Acyl-CoA N-acyltransferases (Nat)"/>
    <property type="match status" value="1"/>
</dbReference>
<dbReference type="Proteomes" id="UP000046395">
    <property type="component" value="Unassembled WGS sequence"/>
</dbReference>